<dbReference type="RefSeq" id="WP_183403541.1">
    <property type="nucleotide sequence ID" value="NZ_JACHGG010000013.1"/>
</dbReference>
<sequence length="195" mass="22170">MEDIFEEKLQGLLDQHKLEEAIAVVEQQILQNPVADFKPVVGKNLLHITEALVQYLDHCFAAAENKIQVKSLYAEMNSFTINYDLWYVDVFAYDRNEGLEDTDWLADSDYQSAASQPITGLEDIQAVYQDYMDTAKWEDDAREVAAHECAALIVLRVQELFKAAKAVATARKLAWASVPVYVTAHDAYFNLLYQV</sequence>
<evidence type="ECO:0000313" key="2">
    <source>
        <dbReference type="Proteomes" id="UP000532746"/>
    </source>
</evidence>
<keyword evidence="2" id="KW-1185">Reference proteome</keyword>
<dbReference type="AlphaFoldDB" id="A0A7W9WEF5"/>
<dbReference type="EMBL" id="JACHGG010000013">
    <property type="protein sequence ID" value="MBB6061431.1"/>
    <property type="molecule type" value="Genomic_DNA"/>
</dbReference>
<protein>
    <submittedName>
        <fullName evidence="1">Uncharacterized protein</fullName>
    </submittedName>
</protein>
<comment type="caution">
    <text evidence="1">The sequence shown here is derived from an EMBL/GenBank/DDBJ whole genome shotgun (WGS) entry which is preliminary data.</text>
</comment>
<proteinExistence type="predicted"/>
<gene>
    <name evidence="1" type="ORF">HNQ93_004310</name>
</gene>
<evidence type="ECO:0000313" key="1">
    <source>
        <dbReference type="EMBL" id="MBB6061431.1"/>
    </source>
</evidence>
<dbReference type="Proteomes" id="UP000532746">
    <property type="component" value="Unassembled WGS sequence"/>
</dbReference>
<name>A0A7W9WEF5_9BACT</name>
<organism evidence="1 2">
    <name type="scientific">Hymenobacter luteus</name>
    <dbReference type="NCBI Taxonomy" id="1411122"/>
    <lineage>
        <taxon>Bacteria</taxon>
        <taxon>Pseudomonadati</taxon>
        <taxon>Bacteroidota</taxon>
        <taxon>Cytophagia</taxon>
        <taxon>Cytophagales</taxon>
        <taxon>Hymenobacteraceae</taxon>
        <taxon>Hymenobacter</taxon>
    </lineage>
</organism>
<accession>A0A7W9WEF5</accession>
<reference evidence="1 2" key="1">
    <citation type="submission" date="2020-08" db="EMBL/GenBank/DDBJ databases">
        <title>Genomic Encyclopedia of Type Strains, Phase IV (KMG-IV): sequencing the most valuable type-strain genomes for metagenomic binning, comparative biology and taxonomic classification.</title>
        <authorList>
            <person name="Goeker M."/>
        </authorList>
    </citation>
    <scope>NUCLEOTIDE SEQUENCE [LARGE SCALE GENOMIC DNA]</scope>
    <source>
        <strain evidence="1 2">DSM 26718</strain>
    </source>
</reference>